<gene>
    <name evidence="4" type="ORF">PXEA_LOCUS11968</name>
</gene>
<proteinExistence type="predicted"/>
<dbReference type="PANTHER" id="PTHR46618">
    <property type="entry name" value="ARMADILLO REPEAT-CONTAINING PROTEIN 3"/>
    <property type="match status" value="1"/>
</dbReference>
<feature type="domain" description="EDR1/CTR1/ARMC3-like peptidase-like" evidence="3">
    <location>
        <begin position="54"/>
        <end position="141"/>
    </location>
</feature>
<dbReference type="Pfam" id="PF14381">
    <property type="entry name" value="EDR1_CTR1_ARMC3_pept"/>
    <property type="match status" value="1"/>
</dbReference>
<reference evidence="4" key="1">
    <citation type="submission" date="2018-11" db="EMBL/GenBank/DDBJ databases">
        <authorList>
            <consortium name="Pathogen Informatics"/>
        </authorList>
    </citation>
    <scope>NUCLEOTIDE SEQUENCE</scope>
</reference>
<dbReference type="PANTHER" id="PTHR46618:SF1">
    <property type="entry name" value="ARMADILLO REPEAT-CONTAINING PROTEIN 3"/>
    <property type="match status" value="1"/>
</dbReference>
<evidence type="ECO:0000313" key="5">
    <source>
        <dbReference type="Proteomes" id="UP000784294"/>
    </source>
</evidence>
<dbReference type="Proteomes" id="UP000784294">
    <property type="component" value="Unassembled WGS sequence"/>
</dbReference>
<sequence>MSSRRGTLIPDREVGDENLPPARSNYPELSESEMLFLVGFLGIESVPQRVYNPPEDGRLLAWREKVQSELASLDSPDMQARALGRFVSECLGGPVRKDQVFAFAYNLNIAELRCHLQSNCVPLGMLKAGVHLHRALMFKSLEHK</sequence>
<feature type="region of interest" description="Disordered" evidence="2">
    <location>
        <begin position="1"/>
        <end position="24"/>
    </location>
</feature>
<evidence type="ECO:0000259" key="3">
    <source>
        <dbReference type="Pfam" id="PF14381"/>
    </source>
</evidence>
<keyword evidence="1" id="KW-0677">Repeat</keyword>
<organism evidence="4 5">
    <name type="scientific">Protopolystoma xenopodis</name>
    <dbReference type="NCBI Taxonomy" id="117903"/>
    <lineage>
        <taxon>Eukaryota</taxon>
        <taxon>Metazoa</taxon>
        <taxon>Spiralia</taxon>
        <taxon>Lophotrochozoa</taxon>
        <taxon>Platyhelminthes</taxon>
        <taxon>Monogenea</taxon>
        <taxon>Polyopisthocotylea</taxon>
        <taxon>Polystomatidea</taxon>
        <taxon>Polystomatidae</taxon>
        <taxon>Protopolystoma</taxon>
    </lineage>
</organism>
<evidence type="ECO:0000256" key="1">
    <source>
        <dbReference type="ARBA" id="ARBA00022737"/>
    </source>
</evidence>
<comment type="caution">
    <text evidence="4">The sequence shown here is derived from an EMBL/GenBank/DDBJ whole genome shotgun (WGS) entry which is preliminary data.</text>
</comment>
<name>A0A3S5AK24_9PLAT</name>
<dbReference type="InterPro" id="IPR052441">
    <property type="entry name" value="Armadillo-Ser/Thr_Kinase"/>
</dbReference>
<keyword evidence="5" id="KW-1185">Reference proteome</keyword>
<dbReference type="EMBL" id="CAAALY010037404">
    <property type="protein sequence ID" value="VEL18528.1"/>
    <property type="molecule type" value="Genomic_DNA"/>
</dbReference>
<dbReference type="OrthoDB" id="7537227at2759"/>
<dbReference type="InterPro" id="IPR055164">
    <property type="entry name" value="EDR1/CTR1/ARMC3-like_pept-like"/>
</dbReference>
<evidence type="ECO:0000256" key="2">
    <source>
        <dbReference type="SAM" id="MobiDB-lite"/>
    </source>
</evidence>
<accession>A0A3S5AK24</accession>
<protein>
    <recommendedName>
        <fullName evidence="3">EDR1/CTR1/ARMC3-like peptidase-like domain-containing protein</fullName>
    </recommendedName>
</protein>
<dbReference type="AlphaFoldDB" id="A0A3S5AK24"/>
<evidence type="ECO:0000313" key="4">
    <source>
        <dbReference type="EMBL" id="VEL18528.1"/>
    </source>
</evidence>